<sequence>MNGFWDAPAAERIAALREQAEQYDEPSADRRSRPCPLAHASEWSADRSHYGWRRFAQSAAEVRRGRAKGSSPEEAARVRAAAPAHCVPVVLPQHPQRNRRPSHPTAPDGVAEPILDLEVPMIRNLSTCPLSAPEGQA</sequence>
<dbReference type="EMBL" id="JACEQY010000025">
    <property type="protein sequence ID" value="MBA4864033.1"/>
    <property type="molecule type" value="Genomic_DNA"/>
</dbReference>
<dbReference type="Proteomes" id="UP000586976">
    <property type="component" value="Unassembled WGS sequence"/>
</dbReference>
<evidence type="ECO:0000313" key="3">
    <source>
        <dbReference type="Proteomes" id="UP000586976"/>
    </source>
</evidence>
<organism evidence="2 3">
    <name type="scientific">Streptomyces himalayensis subsp. aureolus</name>
    <dbReference type="NCBI Taxonomy" id="2758039"/>
    <lineage>
        <taxon>Bacteria</taxon>
        <taxon>Bacillati</taxon>
        <taxon>Actinomycetota</taxon>
        <taxon>Actinomycetes</taxon>
        <taxon>Kitasatosporales</taxon>
        <taxon>Streptomycetaceae</taxon>
        <taxon>Streptomyces</taxon>
        <taxon>Streptomyces himalayensis</taxon>
    </lineage>
</organism>
<accession>A0A7W2D3F1</accession>
<keyword evidence="3" id="KW-1185">Reference proteome</keyword>
<reference evidence="2 3" key="1">
    <citation type="submission" date="2020-07" db="EMBL/GenBank/DDBJ databases">
        <title>Streptomyces isolated from Indian soil.</title>
        <authorList>
            <person name="Mandal S."/>
            <person name="Maiti P.K."/>
        </authorList>
    </citation>
    <scope>NUCLEOTIDE SEQUENCE [LARGE SCALE GENOMIC DNA]</scope>
    <source>
        <strain evidence="2 3">PSKA54</strain>
    </source>
</reference>
<feature type="region of interest" description="Disordered" evidence="1">
    <location>
        <begin position="16"/>
        <end position="35"/>
    </location>
</feature>
<dbReference type="AlphaFoldDB" id="A0A7W2D3F1"/>
<dbReference type="RefSeq" id="WP_181865706.1">
    <property type="nucleotide sequence ID" value="NZ_JACEQY010000025.1"/>
</dbReference>
<feature type="region of interest" description="Disordered" evidence="1">
    <location>
        <begin position="91"/>
        <end position="114"/>
    </location>
</feature>
<proteinExistence type="predicted"/>
<evidence type="ECO:0000256" key="1">
    <source>
        <dbReference type="SAM" id="MobiDB-lite"/>
    </source>
</evidence>
<evidence type="ECO:0000313" key="2">
    <source>
        <dbReference type="EMBL" id="MBA4864033.1"/>
    </source>
</evidence>
<feature type="region of interest" description="Disordered" evidence="1">
    <location>
        <begin position="62"/>
        <end position="81"/>
    </location>
</feature>
<gene>
    <name evidence="2" type="ORF">H1V43_22270</name>
</gene>
<comment type="caution">
    <text evidence="2">The sequence shown here is derived from an EMBL/GenBank/DDBJ whole genome shotgun (WGS) entry which is preliminary data.</text>
</comment>
<protein>
    <submittedName>
        <fullName evidence="2">Uncharacterized protein</fullName>
    </submittedName>
</protein>
<name>A0A7W2D3F1_9ACTN</name>